<dbReference type="Proteomes" id="UP001277761">
    <property type="component" value="Unassembled WGS sequence"/>
</dbReference>
<evidence type="ECO:0000256" key="3">
    <source>
        <dbReference type="ARBA" id="ARBA00024018"/>
    </source>
</evidence>
<comment type="caution">
    <text evidence="5">The sequence shown here is derived from an EMBL/GenBank/DDBJ whole genome shotgun (WGS) entry which is preliminary data.</text>
</comment>
<dbReference type="Gene3D" id="3.50.50.60">
    <property type="entry name" value="FAD/NAD(P)-binding domain"/>
    <property type="match status" value="1"/>
</dbReference>
<keyword evidence="1" id="KW-0560">Oxidoreductase</keyword>
<protein>
    <submittedName>
        <fullName evidence="5">FAD-dependent oxidoreductase</fullName>
    </submittedName>
</protein>
<keyword evidence="2" id="KW-0503">Monooxygenase</keyword>
<gene>
    <name evidence="5" type="ORF">SK069_14900</name>
</gene>
<evidence type="ECO:0000256" key="1">
    <source>
        <dbReference type="ARBA" id="ARBA00023002"/>
    </source>
</evidence>
<accession>A0ABU4VM70</accession>
<evidence type="ECO:0000259" key="4">
    <source>
        <dbReference type="Pfam" id="PF01494"/>
    </source>
</evidence>
<dbReference type="InterPro" id="IPR036188">
    <property type="entry name" value="FAD/NAD-bd_sf"/>
</dbReference>
<name>A0ABU4VM70_9ACTN</name>
<dbReference type="PANTHER" id="PTHR45934:SF9">
    <property type="entry name" value="FAD_NAD(P)-BINDING OXIDOREDUCTASE FAMILY PROTEIN"/>
    <property type="match status" value="1"/>
</dbReference>
<dbReference type="PRINTS" id="PR00420">
    <property type="entry name" value="RNGMNOXGNASE"/>
</dbReference>
<evidence type="ECO:0000313" key="5">
    <source>
        <dbReference type="EMBL" id="MDX8152888.1"/>
    </source>
</evidence>
<dbReference type="RefSeq" id="WP_319955042.1">
    <property type="nucleotide sequence ID" value="NZ_JAXAVX010000009.1"/>
</dbReference>
<evidence type="ECO:0000313" key="6">
    <source>
        <dbReference type="Proteomes" id="UP001277761"/>
    </source>
</evidence>
<proteinExistence type="inferred from homology"/>
<evidence type="ECO:0000256" key="2">
    <source>
        <dbReference type="ARBA" id="ARBA00023033"/>
    </source>
</evidence>
<dbReference type="SUPFAM" id="SSF51905">
    <property type="entry name" value="FAD/NAD(P)-binding domain"/>
    <property type="match status" value="1"/>
</dbReference>
<reference evidence="5 6" key="1">
    <citation type="submission" date="2023-11" db="EMBL/GenBank/DDBJ databases">
        <authorList>
            <person name="Xu M."/>
            <person name="Jiang T."/>
        </authorList>
    </citation>
    <scope>NUCLEOTIDE SEQUENCE [LARGE SCALE GENOMIC DNA]</scope>
    <source>
        <strain evidence="5 6">SD</strain>
    </source>
</reference>
<organism evidence="5 6">
    <name type="scientific">Patulibacter brassicae</name>
    <dbReference type="NCBI Taxonomy" id="1705717"/>
    <lineage>
        <taxon>Bacteria</taxon>
        <taxon>Bacillati</taxon>
        <taxon>Actinomycetota</taxon>
        <taxon>Thermoleophilia</taxon>
        <taxon>Solirubrobacterales</taxon>
        <taxon>Patulibacteraceae</taxon>
        <taxon>Patulibacter</taxon>
    </lineage>
</organism>
<feature type="domain" description="FAD-binding" evidence="4">
    <location>
        <begin position="8"/>
        <end position="334"/>
    </location>
</feature>
<dbReference type="InterPro" id="IPR002938">
    <property type="entry name" value="FAD-bd"/>
</dbReference>
<dbReference type="EMBL" id="JAXAVX010000009">
    <property type="protein sequence ID" value="MDX8152888.1"/>
    <property type="molecule type" value="Genomic_DNA"/>
</dbReference>
<dbReference type="InterPro" id="IPR044560">
    <property type="entry name" value="MOase"/>
</dbReference>
<dbReference type="Pfam" id="PF01494">
    <property type="entry name" value="FAD_binding_3"/>
    <property type="match status" value="1"/>
</dbReference>
<keyword evidence="6" id="KW-1185">Reference proteome</keyword>
<comment type="similarity">
    <text evidence="3">Belongs to the 3-hydroxybenzoate 6-hydroxylase family.</text>
</comment>
<sequence length="388" mass="40168">MTGSRDPIVVVGAGIAGAAAAAALRAAGADAVVLERRREPGSGSAISLWPNALAALDRIGRGDAVRAAGRPSPTGGTRREDGRWLMRPGAARVDRALGEQALGIRRADLVAAIAGPDGAVATRHGATVEAVARRAGGAAVRLADGEELAARAVVIADGSGSTTISGIAPVPAARYAGYVGWRGIARLRVDEPATQFWGPSMEAGFLALPDAETYWFLTERLPEDAPAPADDGAHVRRVLADWPAPMAALAAATPAAELLRHPVRDRRSLRRWSRGPVVAIGDAAHPMRPHLAQGGCQAIEDGVLLGLLLAREPDAAAAAARFAAARRRHVAGVVRNARLIGTALHAPRPVNAAFHAGNALAPSVAMVAQLRAVASRRAFERQARRLGL</sequence>
<dbReference type="PANTHER" id="PTHR45934">
    <property type="entry name" value="FAD/NAD(P)-BINDING OXIDOREDUCTASE FAMILY PROTEIN"/>
    <property type="match status" value="1"/>
</dbReference>